<evidence type="ECO:0000313" key="2">
    <source>
        <dbReference type="Proteomes" id="UP001163321"/>
    </source>
</evidence>
<sequence>MQKDVTIGGLILLASVATTCVFESALVRSIRSFEEGRSIVITLSKPHVLTSNEGQLILFSGLITTTASDIKSQWNIRNPGAQPVRQSPFVLDPTFGVAVKGVRLHRHVEMLQWVETSHTSMSSTPEDEDRRFDDDRERIFMYNMQWSENIISSIGFDDPSHANPPSEAWKYTSLVVKANDLVVGDFLLPESLVDQIQRKDIVPLDAANRRLMANLLVQRKGAEWDEYSALKNVSVQDNYLYFHDGVPVVGDQRVFFEVTPNYPVTVCAKQNGHDLEPFKSSTGESIFLLQDGMMTSSEFFDKKIRAKNYQLQSFTHYCPSNMEVDSAAGNEVVLTAQSIIEESNARGADMEVENENGVVRPNFPALNAQQQSGFKNDFRRVRVPAHRYSPLKKDWPNVMKPIVEHLKLQIRMNTKTRCIELKNSPQTTDAGALQKAADFVQAYMMGFEVQDAVALLRLEDLFIDTFEINDVKMLKGDHLSRAIGRVAGQDGKTKYAVENATRTRIVLADQKIHILGSFANIKLARDAICSLIMGAPPGKVYNKMRNVASRMNERF</sequence>
<name>A0ACC0VFL8_9STRA</name>
<protein>
    <submittedName>
        <fullName evidence="1">Uncharacterized protein</fullName>
    </submittedName>
</protein>
<comment type="caution">
    <text evidence="1">The sequence shown here is derived from an EMBL/GenBank/DDBJ whole genome shotgun (WGS) entry which is preliminary data.</text>
</comment>
<gene>
    <name evidence="1" type="ORF">PsorP6_013794</name>
</gene>
<dbReference type="EMBL" id="CM047588">
    <property type="protein sequence ID" value="KAI9905132.1"/>
    <property type="molecule type" value="Genomic_DNA"/>
</dbReference>
<organism evidence="1 2">
    <name type="scientific">Peronosclerospora sorghi</name>
    <dbReference type="NCBI Taxonomy" id="230839"/>
    <lineage>
        <taxon>Eukaryota</taxon>
        <taxon>Sar</taxon>
        <taxon>Stramenopiles</taxon>
        <taxon>Oomycota</taxon>
        <taxon>Peronosporomycetes</taxon>
        <taxon>Peronosporales</taxon>
        <taxon>Peronosporaceae</taxon>
        <taxon>Peronosclerospora</taxon>
    </lineage>
</organism>
<proteinExistence type="predicted"/>
<dbReference type="Proteomes" id="UP001163321">
    <property type="component" value="Chromosome 9"/>
</dbReference>
<keyword evidence="2" id="KW-1185">Reference proteome</keyword>
<reference evidence="1 2" key="1">
    <citation type="journal article" date="2022" name="bioRxiv">
        <title>The genome of the oomycete Peronosclerospora sorghi, a cosmopolitan pathogen of maize and sorghum, is inflated with dispersed pseudogenes.</title>
        <authorList>
            <person name="Fletcher K."/>
            <person name="Martin F."/>
            <person name="Isakeit T."/>
            <person name="Cavanaugh K."/>
            <person name="Magill C."/>
            <person name="Michelmore R."/>
        </authorList>
    </citation>
    <scope>NUCLEOTIDE SEQUENCE [LARGE SCALE GENOMIC DNA]</scope>
    <source>
        <strain evidence="1">P6</strain>
    </source>
</reference>
<accession>A0ACC0VFL8</accession>
<evidence type="ECO:0000313" key="1">
    <source>
        <dbReference type="EMBL" id="KAI9905132.1"/>
    </source>
</evidence>